<evidence type="ECO:0000313" key="2">
    <source>
        <dbReference type="Proteomes" id="UP000813463"/>
    </source>
</evidence>
<feature type="transmembrane region" description="Helical" evidence="1">
    <location>
        <begin position="12"/>
        <end position="31"/>
    </location>
</feature>
<accession>A0ABM3R995</accession>
<evidence type="ECO:0000313" key="3">
    <source>
        <dbReference type="RefSeq" id="XP_056692195.1"/>
    </source>
</evidence>
<name>A0ABM3R995_SPIOL</name>
<protein>
    <recommendedName>
        <fullName evidence="4">Transmembrane protein</fullName>
    </recommendedName>
</protein>
<keyword evidence="1" id="KW-0812">Transmembrane</keyword>
<gene>
    <name evidence="3" type="primary">LOC130467646</name>
</gene>
<reference evidence="3" key="2">
    <citation type="submission" date="2025-08" db="UniProtKB">
        <authorList>
            <consortium name="RefSeq"/>
        </authorList>
    </citation>
    <scope>IDENTIFICATION</scope>
    <source>
        <tissue evidence="3">Leaf</tissue>
    </source>
</reference>
<organism evidence="2 3">
    <name type="scientific">Spinacia oleracea</name>
    <name type="common">Spinach</name>
    <dbReference type="NCBI Taxonomy" id="3562"/>
    <lineage>
        <taxon>Eukaryota</taxon>
        <taxon>Viridiplantae</taxon>
        <taxon>Streptophyta</taxon>
        <taxon>Embryophyta</taxon>
        <taxon>Tracheophyta</taxon>
        <taxon>Spermatophyta</taxon>
        <taxon>Magnoliopsida</taxon>
        <taxon>eudicotyledons</taxon>
        <taxon>Gunneridae</taxon>
        <taxon>Pentapetalae</taxon>
        <taxon>Caryophyllales</taxon>
        <taxon>Chenopodiaceae</taxon>
        <taxon>Chenopodioideae</taxon>
        <taxon>Anserineae</taxon>
        <taxon>Spinacia</taxon>
    </lineage>
</organism>
<feature type="transmembrane region" description="Helical" evidence="1">
    <location>
        <begin position="107"/>
        <end position="125"/>
    </location>
</feature>
<proteinExistence type="predicted"/>
<keyword evidence="2" id="KW-1185">Reference proteome</keyword>
<feature type="transmembrane region" description="Helical" evidence="1">
    <location>
        <begin position="69"/>
        <end position="95"/>
    </location>
</feature>
<evidence type="ECO:0000256" key="1">
    <source>
        <dbReference type="SAM" id="Phobius"/>
    </source>
</evidence>
<dbReference type="Proteomes" id="UP000813463">
    <property type="component" value="Chromosome 2"/>
</dbReference>
<reference evidence="2" key="1">
    <citation type="journal article" date="2021" name="Nat. Commun.">
        <title>Genomic analyses provide insights into spinach domestication and the genetic basis of agronomic traits.</title>
        <authorList>
            <person name="Cai X."/>
            <person name="Sun X."/>
            <person name="Xu C."/>
            <person name="Sun H."/>
            <person name="Wang X."/>
            <person name="Ge C."/>
            <person name="Zhang Z."/>
            <person name="Wang Q."/>
            <person name="Fei Z."/>
            <person name="Jiao C."/>
            <person name="Wang Q."/>
        </authorList>
    </citation>
    <scope>NUCLEOTIDE SEQUENCE [LARGE SCALE GENOMIC DNA]</scope>
    <source>
        <strain evidence="2">cv. Varoflay</strain>
    </source>
</reference>
<evidence type="ECO:0008006" key="4">
    <source>
        <dbReference type="Google" id="ProtNLM"/>
    </source>
</evidence>
<keyword evidence="1" id="KW-1133">Transmembrane helix</keyword>
<keyword evidence="1" id="KW-0472">Membrane</keyword>
<dbReference type="RefSeq" id="XP_056692195.1">
    <property type="nucleotide sequence ID" value="XM_056836217.1"/>
</dbReference>
<dbReference type="GeneID" id="130467646"/>
<sequence>MISNDNFCNFCWRYIPSFFCFVIHFLSLNFFDASLSLLLLAQSYAIFNIHHNLSFILHQTNSFFPRFNLIIELCFQFIQVLSIYRLSSSIVFQIFSNYRRLNLLGFNSLWLMKLILVRALVYQLLNQLELLIMNHQVLLLSVLLEL</sequence>